<keyword evidence="4" id="KW-0418">Kinase</keyword>
<dbReference type="SUPFAM" id="SSF46689">
    <property type="entry name" value="Homeodomain-like"/>
    <property type="match status" value="1"/>
</dbReference>
<dbReference type="PANTHER" id="PTHR43479">
    <property type="entry name" value="ACREF/ENVCD OPERON REPRESSOR-RELATED"/>
    <property type="match status" value="1"/>
</dbReference>
<organism evidence="4 5">
    <name type="scientific">Romboutsia lituseburensis DSM 797</name>
    <dbReference type="NCBI Taxonomy" id="1121325"/>
    <lineage>
        <taxon>Bacteria</taxon>
        <taxon>Bacillati</taxon>
        <taxon>Bacillota</taxon>
        <taxon>Clostridia</taxon>
        <taxon>Peptostreptococcales</taxon>
        <taxon>Peptostreptococcaceae</taxon>
        <taxon>Romboutsia</taxon>
    </lineage>
</organism>
<dbReference type="Gene3D" id="1.10.357.10">
    <property type="entry name" value="Tetracycline Repressor, domain 2"/>
    <property type="match status" value="1"/>
</dbReference>
<dbReference type="InterPro" id="IPR001647">
    <property type="entry name" value="HTH_TetR"/>
</dbReference>
<feature type="domain" description="HTH tetR-type" evidence="3">
    <location>
        <begin position="6"/>
        <end position="66"/>
    </location>
</feature>
<evidence type="ECO:0000256" key="2">
    <source>
        <dbReference type="PROSITE-ProRule" id="PRU00335"/>
    </source>
</evidence>
<dbReference type="GO" id="GO:0016301">
    <property type="term" value="F:kinase activity"/>
    <property type="evidence" value="ECO:0007669"/>
    <property type="project" value="UniProtKB-KW"/>
</dbReference>
<keyword evidence="5" id="KW-1185">Reference proteome</keyword>
<evidence type="ECO:0000256" key="1">
    <source>
        <dbReference type="ARBA" id="ARBA00023125"/>
    </source>
</evidence>
<dbReference type="Proteomes" id="UP000199068">
    <property type="component" value="Unassembled WGS sequence"/>
</dbReference>
<feature type="DNA-binding region" description="H-T-H motif" evidence="2">
    <location>
        <begin position="29"/>
        <end position="48"/>
    </location>
</feature>
<dbReference type="AlphaFoldDB" id="A0A1G9I5Q2"/>
<dbReference type="Pfam" id="PF00440">
    <property type="entry name" value="TetR_N"/>
    <property type="match status" value="1"/>
</dbReference>
<reference evidence="4 5" key="1">
    <citation type="submission" date="2016-10" db="EMBL/GenBank/DDBJ databases">
        <authorList>
            <person name="de Groot N.N."/>
        </authorList>
    </citation>
    <scope>NUCLEOTIDE SEQUENCE [LARGE SCALE GENOMIC DNA]</scope>
    <source>
        <strain evidence="4 5">DSM 797</strain>
    </source>
</reference>
<dbReference type="InterPro" id="IPR009057">
    <property type="entry name" value="Homeodomain-like_sf"/>
</dbReference>
<evidence type="ECO:0000313" key="5">
    <source>
        <dbReference type="Proteomes" id="UP000199068"/>
    </source>
</evidence>
<dbReference type="RefSeq" id="WP_092721824.1">
    <property type="nucleotide sequence ID" value="NZ_FNGW01000001.1"/>
</dbReference>
<protein>
    <submittedName>
        <fullName evidence="4">Probable dihydroxyacetone kinase regulator</fullName>
    </submittedName>
</protein>
<keyword evidence="1 2" id="KW-0238">DNA-binding</keyword>
<evidence type="ECO:0000313" key="4">
    <source>
        <dbReference type="EMBL" id="SDL20406.1"/>
    </source>
</evidence>
<proteinExistence type="predicted"/>
<dbReference type="InterPro" id="IPR050624">
    <property type="entry name" value="HTH-type_Tx_Regulator"/>
</dbReference>
<dbReference type="EMBL" id="FNGW01000001">
    <property type="protein sequence ID" value="SDL20406.1"/>
    <property type="molecule type" value="Genomic_DNA"/>
</dbReference>
<keyword evidence="4" id="KW-0808">Transferase</keyword>
<dbReference type="GO" id="GO:0003677">
    <property type="term" value="F:DNA binding"/>
    <property type="evidence" value="ECO:0007669"/>
    <property type="project" value="UniProtKB-UniRule"/>
</dbReference>
<dbReference type="STRING" id="1121325.SAMN04515677_101112"/>
<evidence type="ECO:0000259" key="3">
    <source>
        <dbReference type="PROSITE" id="PS50977"/>
    </source>
</evidence>
<dbReference type="Pfam" id="PF14278">
    <property type="entry name" value="TetR_C_8"/>
    <property type="match status" value="1"/>
</dbReference>
<dbReference type="PROSITE" id="PS50977">
    <property type="entry name" value="HTH_TETR_2"/>
    <property type="match status" value="1"/>
</dbReference>
<name>A0A1G9I5Q2_9FIRM</name>
<dbReference type="PANTHER" id="PTHR43479:SF7">
    <property type="entry name" value="TETR-FAMILY TRANSCRIPTIONAL REGULATOR"/>
    <property type="match status" value="1"/>
</dbReference>
<dbReference type="InterPro" id="IPR039532">
    <property type="entry name" value="TetR_C_Firmicutes"/>
</dbReference>
<sequence>MDQKRELTKYLLLQSFKELMLKYPFKKITIQMIADGAGVIRSTFYNYFKDKYELLEYCVEDEIMSSAYELLDIDMELEAIKMIFVRLEKDKAFIKKAFEITGQNSFRGILSKAIGTMFYKMIKKHGLNISSDVSFLTEENIVAYYSLGLVSAIELWLLEHDKVCASEMFETYIYLMSNSVLDLMDYGINI</sequence>
<accession>A0A1G9I5Q2</accession>
<gene>
    <name evidence="4" type="ORF">SAMN04515677_101112</name>
</gene>